<gene>
    <name evidence="7" type="ORF">V6N12_069508</name>
</gene>
<dbReference type="Gene3D" id="3.30.200.20">
    <property type="entry name" value="Phosphorylase Kinase, domain 1"/>
    <property type="match status" value="1"/>
</dbReference>
<evidence type="ECO:0000259" key="5">
    <source>
        <dbReference type="PROSITE" id="PS50927"/>
    </source>
</evidence>
<keyword evidence="4" id="KW-1133">Transmembrane helix</keyword>
<feature type="domain" description="Bulb-type lectin" evidence="5">
    <location>
        <begin position="1"/>
        <end position="112"/>
    </location>
</feature>
<keyword evidence="4" id="KW-0472">Membrane</keyword>
<keyword evidence="1" id="KW-0732">Signal</keyword>
<dbReference type="InterPro" id="IPR011009">
    <property type="entry name" value="Kinase-like_dom_sf"/>
</dbReference>
<evidence type="ECO:0000256" key="3">
    <source>
        <dbReference type="ARBA" id="ARBA00023180"/>
    </source>
</evidence>
<proteinExistence type="predicted"/>
<dbReference type="Proteomes" id="UP001472677">
    <property type="component" value="Unassembled WGS sequence"/>
</dbReference>
<feature type="domain" description="Apple" evidence="6">
    <location>
        <begin position="183"/>
        <end position="277"/>
    </location>
</feature>
<keyword evidence="4" id="KW-0812">Transmembrane</keyword>
<dbReference type="InterPro" id="IPR003609">
    <property type="entry name" value="Pan_app"/>
</dbReference>
<dbReference type="InterPro" id="IPR036426">
    <property type="entry name" value="Bulb-type_lectin_dom_sf"/>
</dbReference>
<dbReference type="PROSITE" id="PS50948">
    <property type="entry name" value="PAN"/>
    <property type="match status" value="1"/>
</dbReference>
<reference evidence="7 8" key="1">
    <citation type="journal article" date="2024" name="G3 (Bethesda)">
        <title>Genome assembly of Hibiscus sabdariffa L. provides insights into metabolisms of medicinal natural products.</title>
        <authorList>
            <person name="Kim T."/>
        </authorList>
    </citation>
    <scope>NUCLEOTIDE SEQUENCE [LARGE SCALE GENOMIC DNA]</scope>
    <source>
        <strain evidence="7">TK-2024</strain>
        <tissue evidence="7">Old leaves</tissue>
    </source>
</reference>
<dbReference type="PROSITE" id="PS50927">
    <property type="entry name" value="BULB_LECTIN"/>
    <property type="match status" value="1"/>
</dbReference>
<evidence type="ECO:0000313" key="7">
    <source>
        <dbReference type="EMBL" id="KAK8579179.1"/>
    </source>
</evidence>
<organism evidence="7 8">
    <name type="scientific">Hibiscus sabdariffa</name>
    <name type="common">roselle</name>
    <dbReference type="NCBI Taxonomy" id="183260"/>
    <lineage>
        <taxon>Eukaryota</taxon>
        <taxon>Viridiplantae</taxon>
        <taxon>Streptophyta</taxon>
        <taxon>Embryophyta</taxon>
        <taxon>Tracheophyta</taxon>
        <taxon>Spermatophyta</taxon>
        <taxon>Magnoliopsida</taxon>
        <taxon>eudicotyledons</taxon>
        <taxon>Gunneridae</taxon>
        <taxon>Pentapetalae</taxon>
        <taxon>rosids</taxon>
        <taxon>malvids</taxon>
        <taxon>Malvales</taxon>
        <taxon>Malvaceae</taxon>
        <taxon>Malvoideae</taxon>
        <taxon>Hibiscus</taxon>
    </lineage>
</organism>
<dbReference type="SUPFAM" id="SSF51110">
    <property type="entry name" value="alpha-D-mannose-specific plant lectins"/>
    <property type="match status" value="1"/>
</dbReference>
<evidence type="ECO:0000259" key="6">
    <source>
        <dbReference type="PROSITE" id="PS50948"/>
    </source>
</evidence>
<evidence type="ECO:0000256" key="1">
    <source>
        <dbReference type="ARBA" id="ARBA00022729"/>
    </source>
</evidence>
<name>A0ABR2FE24_9ROSI</name>
<keyword evidence="3" id="KW-0325">Glycoprotein</keyword>
<dbReference type="PANTHER" id="PTHR32444:SF247">
    <property type="entry name" value="OS01G0958200 PROTEIN"/>
    <property type="match status" value="1"/>
</dbReference>
<keyword evidence="8" id="KW-1185">Reference proteome</keyword>
<dbReference type="Pfam" id="PF01453">
    <property type="entry name" value="B_lectin"/>
    <property type="match status" value="1"/>
</dbReference>
<feature type="transmembrane region" description="Helical" evidence="4">
    <location>
        <begin position="290"/>
        <end position="311"/>
    </location>
</feature>
<evidence type="ECO:0000313" key="8">
    <source>
        <dbReference type="Proteomes" id="UP001472677"/>
    </source>
</evidence>
<keyword evidence="2" id="KW-1015">Disulfide bond</keyword>
<comment type="caution">
    <text evidence="7">The sequence shown here is derived from an EMBL/GenBank/DDBJ whole genome shotgun (WGS) entry which is preliminary data.</text>
</comment>
<dbReference type="SMART" id="SM00108">
    <property type="entry name" value="B_lectin"/>
    <property type="match status" value="1"/>
</dbReference>
<protein>
    <submittedName>
        <fullName evidence="7">Uncharacterized protein</fullName>
    </submittedName>
</protein>
<accession>A0ABR2FE24</accession>
<evidence type="ECO:0000256" key="4">
    <source>
        <dbReference type="SAM" id="Phobius"/>
    </source>
</evidence>
<dbReference type="Gene3D" id="2.90.10.10">
    <property type="entry name" value="Bulb-type lectin domain"/>
    <property type="match status" value="1"/>
</dbReference>
<dbReference type="EMBL" id="JBBPBM010000006">
    <property type="protein sequence ID" value="KAK8579179.1"/>
    <property type="molecule type" value="Genomic_DNA"/>
</dbReference>
<dbReference type="Pfam" id="PF08276">
    <property type="entry name" value="PAN_2"/>
    <property type="match status" value="1"/>
</dbReference>
<dbReference type="SUPFAM" id="SSF56112">
    <property type="entry name" value="Protein kinase-like (PK-like)"/>
    <property type="match status" value="1"/>
</dbReference>
<dbReference type="CDD" id="cd01098">
    <property type="entry name" value="PAN_AP_plant"/>
    <property type="match status" value="1"/>
</dbReference>
<dbReference type="InterPro" id="IPR001480">
    <property type="entry name" value="Bulb-type_lectin_dom"/>
</dbReference>
<dbReference type="PANTHER" id="PTHR32444">
    <property type="entry name" value="BULB-TYPE LECTIN DOMAIN-CONTAINING PROTEIN"/>
    <property type="match status" value="1"/>
</dbReference>
<dbReference type="CDD" id="cd00028">
    <property type="entry name" value="B_lectin"/>
    <property type="match status" value="1"/>
</dbReference>
<evidence type="ECO:0000256" key="2">
    <source>
        <dbReference type="ARBA" id="ARBA00023157"/>
    </source>
</evidence>
<sequence length="451" mass="49564">MATSELLTSSGNTFELGFFSTGSTDLYLAICMKNVPTKDIVWVANRDLAFSGSSVILTINGDGNLVIVDGRATYRVSDGGPPSSQNLSATLLESGNLVLRNGSSDLLWQSFDYPLNTFLPGMKLGYNNKTGKVWSLTSWLDQQDPNKGDFELKMDPSKSNGVLLMREKQQDHYGCMRNMPIKCGNGDNKDGFLKMDNVKYPLSLTQQTNPSNLFPSGPQVLISDAITCQESCLNNCSCSAYAYNTSGHCLRWYGDILGLEQLSAKDPNGGTIFIKLAASEFDNGRGANKYLWIIVIPIVLLVFLPASFIVFQRRKSLKNQGEIDDTSQDILLFDVEMSITTSSREFSGSENSGKQKRKDSACPLFNFASVSAATNNFSLENKLGEGGFGPVYKAWELWEGDRGVELMDPKLEDQVSYPMLLRSATNNSNQPSSKPATFSVNNITVSLMEPR</sequence>